<sequence length="409" mass="46527">MNITIAKKIKFPADNSFEVVERKGIGHPDTVADSLAEKISVDYSKYCLRNFGVVLHHNVDKTAILGGLADIDWGKKGKMVKPIRVLVNGRISNTFGGKSIPIKEIYTKAIKTQLAKCLPCFDYDKWLSIIDETTQYSINPRWFKPVDLSDIPDYLNLFANDTSAVVGYWPLTDSERVTLGLEGYFYDKEGKPKYKEIGQDIKIMTVRKGNNYDITLCVPFFVKYLSSCDQYWKKLFSLQEELIFYAKKVLGQKAKIDLIVNAHNQKKKWLDVSPKSLYFVVAGGALDYGEEGLVGRGNNRLGIIPSFRPYTMEASYGKNPVYHVGKVLGLVVDTLAKEITDKFDCHTEVWIITRTADLLFKPNNIIVNVSKQVAEKKLKDLVMSVLERRDWTKKIIYEEVIIPKPGMIR</sequence>
<gene>
    <name evidence="2" type="ORF">COT03_01615</name>
</gene>
<comment type="caution">
    <text evidence="2">The sequence shown here is derived from an EMBL/GenBank/DDBJ whole genome shotgun (WGS) entry which is preliminary data.</text>
</comment>
<dbReference type="InterPro" id="IPR042543">
    <property type="entry name" value="AdoMet_synthase_2"/>
</dbReference>
<reference evidence="3" key="1">
    <citation type="submission" date="2017-09" db="EMBL/GenBank/DDBJ databases">
        <title>Depth-based differentiation of microbial function through sediment-hosted aquifers and enrichment of novel symbionts in the deep terrestrial subsurface.</title>
        <authorList>
            <person name="Probst A.J."/>
            <person name="Ladd B."/>
            <person name="Jarett J.K."/>
            <person name="Geller-Mcgrath D.E."/>
            <person name="Sieber C.M.K."/>
            <person name="Emerson J.B."/>
            <person name="Anantharaman K."/>
            <person name="Thomas B.C."/>
            <person name="Malmstrom R."/>
            <person name="Stieglmeier M."/>
            <person name="Klingl A."/>
            <person name="Woyke T."/>
            <person name="Ryan C.M."/>
            <person name="Banfield J.F."/>
        </authorList>
    </citation>
    <scope>NUCLEOTIDE SEQUENCE [LARGE SCALE GENOMIC DNA]</scope>
</reference>
<name>A0A2M6YRH4_9BACT</name>
<dbReference type="Pfam" id="PF01941">
    <property type="entry name" value="AdoMet_Synthase"/>
    <property type="match status" value="1"/>
</dbReference>
<dbReference type="Gene3D" id="3.30.300.280">
    <property type="entry name" value="S-adenosylmethionine synthetase, C-terminal domain"/>
    <property type="match status" value="1"/>
</dbReference>
<evidence type="ECO:0000313" key="2">
    <source>
        <dbReference type="EMBL" id="PIU35129.1"/>
    </source>
</evidence>
<dbReference type="Proteomes" id="UP000229502">
    <property type="component" value="Unassembled WGS sequence"/>
</dbReference>
<dbReference type="Gene3D" id="3.30.300.10">
    <property type="match status" value="1"/>
</dbReference>
<dbReference type="PANTHER" id="PTHR36697:SF1">
    <property type="entry name" value="S-ADENOSYLMETHIONINE SYNTHASE"/>
    <property type="match status" value="1"/>
</dbReference>
<evidence type="ECO:0000313" key="3">
    <source>
        <dbReference type="Proteomes" id="UP000229502"/>
    </source>
</evidence>
<accession>A0A2M6YRH4</accession>
<dbReference type="InterPro" id="IPR027790">
    <property type="entry name" value="AdoMet_synthase_2_family"/>
</dbReference>
<dbReference type="EMBL" id="PEWZ01000080">
    <property type="protein sequence ID" value="PIU35129.1"/>
    <property type="molecule type" value="Genomic_DNA"/>
</dbReference>
<dbReference type="InterPro" id="IPR042544">
    <property type="entry name" value="AdoMet_synthase_3"/>
</dbReference>
<dbReference type="Gene3D" id="3.30.300.340">
    <property type="entry name" value="S-adenosylmethionine synthetase, N-terminal domain"/>
    <property type="match status" value="1"/>
</dbReference>
<comment type="similarity">
    <text evidence="1">Belongs to the AdoMet synthetase 2 family.</text>
</comment>
<dbReference type="PANTHER" id="PTHR36697">
    <property type="entry name" value="S-ADENOSYLMETHIONINE SYNTHASE"/>
    <property type="match status" value="1"/>
</dbReference>
<organism evidence="2 3">
    <name type="scientific">Candidatus Shapirobacteria bacterium CG07_land_8_20_14_0_80_39_18</name>
    <dbReference type="NCBI Taxonomy" id="1974882"/>
    <lineage>
        <taxon>Bacteria</taxon>
        <taxon>Candidatus Shapironibacteriota</taxon>
    </lineage>
</organism>
<protein>
    <submittedName>
        <fullName evidence="2">S-adenosylmethionine synthetase</fullName>
    </submittedName>
</protein>
<proteinExistence type="inferred from homology"/>
<dbReference type="AlphaFoldDB" id="A0A2M6YRH4"/>
<evidence type="ECO:0000256" key="1">
    <source>
        <dbReference type="ARBA" id="ARBA00006892"/>
    </source>
</evidence>